<gene>
    <name evidence="1" type="ORF">E0702_17880</name>
</gene>
<sequence length="85" mass="9918">ESEEIVRILKDITNFIRPFSPLIEQYQDFLITIDVVAAKAKYAKSMNAILPEINEDRTLFLRDAYHPLLYLNNLEKKPETLPQTP</sequence>
<evidence type="ECO:0000313" key="2">
    <source>
        <dbReference type="Proteomes" id="UP000294823"/>
    </source>
</evidence>
<keyword evidence="2" id="KW-1185">Reference proteome</keyword>
<protein>
    <submittedName>
        <fullName evidence="1">DNA mismatch repair protein MutS</fullName>
    </submittedName>
</protein>
<accession>A0ABY2D2H0</accession>
<dbReference type="Proteomes" id="UP000294823">
    <property type="component" value="Unassembled WGS sequence"/>
</dbReference>
<comment type="caution">
    <text evidence="1">The sequence shown here is derived from an EMBL/GenBank/DDBJ whole genome shotgun (WGS) entry which is preliminary data.</text>
</comment>
<dbReference type="EMBL" id="SLTR01000582">
    <property type="protein sequence ID" value="TDA79011.1"/>
    <property type="molecule type" value="Genomic_DNA"/>
</dbReference>
<proteinExistence type="predicted"/>
<feature type="non-terminal residue" evidence="1">
    <location>
        <position position="85"/>
    </location>
</feature>
<feature type="non-terminal residue" evidence="1">
    <location>
        <position position="1"/>
    </location>
</feature>
<organism evidence="1 2">
    <name type="scientific">Halomonas marinisediminis</name>
    <dbReference type="NCBI Taxonomy" id="2546095"/>
    <lineage>
        <taxon>Bacteria</taxon>
        <taxon>Pseudomonadati</taxon>
        <taxon>Pseudomonadota</taxon>
        <taxon>Gammaproteobacteria</taxon>
        <taxon>Oceanospirillales</taxon>
        <taxon>Halomonadaceae</taxon>
        <taxon>Halomonas</taxon>
    </lineage>
</organism>
<name>A0ABY2D2H0_9GAMM</name>
<evidence type="ECO:0000313" key="1">
    <source>
        <dbReference type="EMBL" id="TDA79011.1"/>
    </source>
</evidence>
<reference evidence="1 2" key="1">
    <citation type="submission" date="2019-03" db="EMBL/GenBank/DDBJ databases">
        <title>Halomonas marinisediminis sp. nov., a moderately halophilic bacterium isolated from the Bohai Gulf.</title>
        <authorList>
            <person name="Ji X."/>
        </authorList>
    </citation>
    <scope>NUCLEOTIDE SEQUENCE [LARGE SCALE GENOMIC DNA]</scope>
    <source>
        <strain evidence="1 2">204</strain>
    </source>
</reference>